<evidence type="ECO:0000313" key="1">
    <source>
        <dbReference type="EMBL" id="KAK7372971.1"/>
    </source>
</evidence>
<name>A0AAN9NHW7_PHACN</name>
<proteinExistence type="predicted"/>
<sequence length="78" mass="8852">MSLCKIWKTIKDVVSSDMKRKCFQGPVVDHREGKNLPFAESFEGFPARGLTTTVNNIENLHCFCEFIPDLLCNYVGVL</sequence>
<comment type="caution">
    <text evidence="1">The sequence shown here is derived from an EMBL/GenBank/DDBJ whole genome shotgun (WGS) entry which is preliminary data.</text>
</comment>
<accession>A0AAN9NHW7</accession>
<reference evidence="1 2" key="1">
    <citation type="submission" date="2024-01" db="EMBL/GenBank/DDBJ databases">
        <title>The genomes of 5 underutilized Papilionoideae crops provide insights into root nodulation and disease resistanc.</title>
        <authorList>
            <person name="Jiang F."/>
        </authorList>
    </citation>
    <scope>NUCLEOTIDE SEQUENCE [LARGE SCALE GENOMIC DNA]</scope>
    <source>
        <strain evidence="1">JINMINGXINNONG_FW02</strain>
        <tissue evidence="1">Leaves</tissue>
    </source>
</reference>
<organism evidence="1 2">
    <name type="scientific">Phaseolus coccineus</name>
    <name type="common">Scarlet runner bean</name>
    <name type="synonym">Phaseolus multiflorus</name>
    <dbReference type="NCBI Taxonomy" id="3886"/>
    <lineage>
        <taxon>Eukaryota</taxon>
        <taxon>Viridiplantae</taxon>
        <taxon>Streptophyta</taxon>
        <taxon>Embryophyta</taxon>
        <taxon>Tracheophyta</taxon>
        <taxon>Spermatophyta</taxon>
        <taxon>Magnoliopsida</taxon>
        <taxon>eudicotyledons</taxon>
        <taxon>Gunneridae</taxon>
        <taxon>Pentapetalae</taxon>
        <taxon>rosids</taxon>
        <taxon>fabids</taxon>
        <taxon>Fabales</taxon>
        <taxon>Fabaceae</taxon>
        <taxon>Papilionoideae</taxon>
        <taxon>50 kb inversion clade</taxon>
        <taxon>NPAAA clade</taxon>
        <taxon>indigoferoid/millettioid clade</taxon>
        <taxon>Phaseoleae</taxon>
        <taxon>Phaseolus</taxon>
    </lineage>
</organism>
<dbReference type="AlphaFoldDB" id="A0AAN9NHW7"/>
<dbReference type="Proteomes" id="UP001374584">
    <property type="component" value="Unassembled WGS sequence"/>
</dbReference>
<dbReference type="EMBL" id="JAYMYR010000003">
    <property type="protein sequence ID" value="KAK7372971.1"/>
    <property type="molecule type" value="Genomic_DNA"/>
</dbReference>
<gene>
    <name evidence="1" type="ORF">VNO80_06364</name>
</gene>
<protein>
    <submittedName>
        <fullName evidence="1">Uncharacterized protein</fullName>
    </submittedName>
</protein>
<evidence type="ECO:0000313" key="2">
    <source>
        <dbReference type="Proteomes" id="UP001374584"/>
    </source>
</evidence>
<keyword evidence="2" id="KW-1185">Reference proteome</keyword>